<reference evidence="2 3" key="1">
    <citation type="journal article" date="2022" name="Allergy">
        <title>Genome assembly and annotation of Periplaneta americana reveal a comprehensive cockroach allergen profile.</title>
        <authorList>
            <person name="Wang L."/>
            <person name="Xiong Q."/>
            <person name="Saelim N."/>
            <person name="Wang L."/>
            <person name="Nong W."/>
            <person name="Wan A.T."/>
            <person name="Shi M."/>
            <person name="Liu X."/>
            <person name="Cao Q."/>
            <person name="Hui J.H.L."/>
            <person name="Sookrung N."/>
            <person name="Leung T.F."/>
            <person name="Tungtrongchitr A."/>
            <person name="Tsui S.K.W."/>
        </authorList>
    </citation>
    <scope>NUCLEOTIDE SEQUENCE [LARGE SCALE GENOMIC DNA]</scope>
    <source>
        <strain evidence="2">PWHHKU_190912</strain>
    </source>
</reference>
<evidence type="ECO:0000313" key="3">
    <source>
        <dbReference type="Proteomes" id="UP001148838"/>
    </source>
</evidence>
<name>A0ABQ8TUY0_PERAM</name>
<gene>
    <name evidence="2" type="ORF">ANN_01031</name>
</gene>
<feature type="compositionally biased region" description="Acidic residues" evidence="1">
    <location>
        <begin position="101"/>
        <end position="120"/>
    </location>
</feature>
<organism evidence="2 3">
    <name type="scientific">Periplaneta americana</name>
    <name type="common">American cockroach</name>
    <name type="synonym">Blatta americana</name>
    <dbReference type="NCBI Taxonomy" id="6978"/>
    <lineage>
        <taxon>Eukaryota</taxon>
        <taxon>Metazoa</taxon>
        <taxon>Ecdysozoa</taxon>
        <taxon>Arthropoda</taxon>
        <taxon>Hexapoda</taxon>
        <taxon>Insecta</taxon>
        <taxon>Pterygota</taxon>
        <taxon>Neoptera</taxon>
        <taxon>Polyneoptera</taxon>
        <taxon>Dictyoptera</taxon>
        <taxon>Blattodea</taxon>
        <taxon>Blattoidea</taxon>
        <taxon>Blattidae</taxon>
        <taxon>Blattinae</taxon>
        <taxon>Periplaneta</taxon>
    </lineage>
</organism>
<sequence length="132" mass="14901">MRSYGYSSPEKKEPLRGVRFKNTQVIIIGVQQSIRSEQSKAVHDIRRFPEQEPKPGEQHARKVRAESEESKNAPVTPAERQSPCRTGRCTTIESRARHSQEEEEEEEEDGDDDDDDDDDCSGGGVDINNTQA</sequence>
<dbReference type="Proteomes" id="UP001148838">
    <property type="component" value="Unassembled WGS sequence"/>
</dbReference>
<feature type="compositionally biased region" description="Basic and acidic residues" evidence="1">
    <location>
        <begin position="37"/>
        <end position="71"/>
    </location>
</feature>
<protein>
    <submittedName>
        <fullName evidence="2">Uncharacterized protein</fullName>
    </submittedName>
</protein>
<keyword evidence="3" id="KW-1185">Reference proteome</keyword>
<feature type="region of interest" description="Disordered" evidence="1">
    <location>
        <begin position="1"/>
        <end position="132"/>
    </location>
</feature>
<comment type="caution">
    <text evidence="2">The sequence shown here is derived from an EMBL/GenBank/DDBJ whole genome shotgun (WGS) entry which is preliminary data.</text>
</comment>
<evidence type="ECO:0000256" key="1">
    <source>
        <dbReference type="SAM" id="MobiDB-lite"/>
    </source>
</evidence>
<dbReference type="EMBL" id="JAJSOF020000003">
    <property type="protein sequence ID" value="KAJ4449628.1"/>
    <property type="molecule type" value="Genomic_DNA"/>
</dbReference>
<feature type="compositionally biased region" description="Polar residues" evidence="1">
    <location>
        <begin position="21"/>
        <end position="36"/>
    </location>
</feature>
<accession>A0ABQ8TUY0</accession>
<proteinExistence type="predicted"/>
<evidence type="ECO:0000313" key="2">
    <source>
        <dbReference type="EMBL" id="KAJ4449628.1"/>
    </source>
</evidence>